<feature type="compositionally biased region" description="Polar residues" evidence="1">
    <location>
        <begin position="1"/>
        <end position="13"/>
    </location>
</feature>
<evidence type="ECO:0000256" key="1">
    <source>
        <dbReference type="SAM" id="MobiDB-lite"/>
    </source>
</evidence>
<keyword evidence="3" id="KW-1185">Reference proteome</keyword>
<accession>A0A8H3XDS5</accession>
<proteinExistence type="predicted"/>
<name>A0A8H3XDS5_GIGMA</name>
<gene>
    <name evidence="2" type="ORF">F8M41_002784</name>
</gene>
<dbReference type="Proteomes" id="UP000439903">
    <property type="component" value="Unassembled WGS sequence"/>
</dbReference>
<evidence type="ECO:0000313" key="3">
    <source>
        <dbReference type="Proteomes" id="UP000439903"/>
    </source>
</evidence>
<feature type="region of interest" description="Disordered" evidence="1">
    <location>
        <begin position="1"/>
        <end position="21"/>
    </location>
</feature>
<comment type="caution">
    <text evidence="2">The sequence shown here is derived from an EMBL/GenBank/DDBJ whole genome shotgun (WGS) entry which is preliminary data.</text>
</comment>
<sequence>MENISNEAISTLNHKNKRPKSRIDNFWESHQKMHTPSNEQHEEIKHHQVIRKGKLQDITSIFSYKKLSQINKGFGINTKLIEELLKLNLSPMANLILTIERTA</sequence>
<protein>
    <submittedName>
        <fullName evidence="2">Uncharacterized protein</fullName>
    </submittedName>
</protein>
<reference evidence="2 3" key="1">
    <citation type="journal article" date="2019" name="Environ. Microbiol.">
        <title>At the nexus of three kingdoms: the genome of the mycorrhizal fungus Gigaspora margarita provides insights into plant, endobacterial and fungal interactions.</title>
        <authorList>
            <person name="Venice F."/>
            <person name="Ghignone S."/>
            <person name="Salvioli di Fossalunga A."/>
            <person name="Amselem J."/>
            <person name="Novero M."/>
            <person name="Xianan X."/>
            <person name="Sedzielewska Toro K."/>
            <person name="Morin E."/>
            <person name="Lipzen A."/>
            <person name="Grigoriev I.V."/>
            <person name="Henrissat B."/>
            <person name="Martin F.M."/>
            <person name="Bonfante P."/>
        </authorList>
    </citation>
    <scope>NUCLEOTIDE SEQUENCE [LARGE SCALE GENOMIC DNA]</scope>
    <source>
        <strain evidence="2 3">BEG34</strain>
    </source>
</reference>
<organism evidence="2 3">
    <name type="scientific">Gigaspora margarita</name>
    <dbReference type="NCBI Taxonomy" id="4874"/>
    <lineage>
        <taxon>Eukaryota</taxon>
        <taxon>Fungi</taxon>
        <taxon>Fungi incertae sedis</taxon>
        <taxon>Mucoromycota</taxon>
        <taxon>Glomeromycotina</taxon>
        <taxon>Glomeromycetes</taxon>
        <taxon>Diversisporales</taxon>
        <taxon>Gigasporaceae</taxon>
        <taxon>Gigaspora</taxon>
    </lineage>
</organism>
<evidence type="ECO:0000313" key="2">
    <source>
        <dbReference type="EMBL" id="KAF0447478.1"/>
    </source>
</evidence>
<dbReference type="EMBL" id="WTPW01001238">
    <property type="protein sequence ID" value="KAF0447478.1"/>
    <property type="molecule type" value="Genomic_DNA"/>
</dbReference>
<dbReference type="AlphaFoldDB" id="A0A8H3XDS5"/>